<keyword evidence="9" id="KW-1185">Reference proteome</keyword>
<dbReference type="RefSeq" id="WP_277534783.1">
    <property type="nucleotide sequence ID" value="NZ_JAPDIA010000007.1"/>
</dbReference>
<dbReference type="NCBIfam" id="NF004041">
    <property type="entry name" value="PRK05541.1"/>
    <property type="match status" value="1"/>
</dbReference>
<protein>
    <recommendedName>
        <fullName evidence="2 6">Adenylyl-sulfate kinase</fullName>
        <ecNumber evidence="2 6">2.7.1.25</ecNumber>
    </recommendedName>
</protein>
<evidence type="ECO:0000313" key="9">
    <source>
        <dbReference type="Proteomes" id="UP001153404"/>
    </source>
</evidence>
<proteinExistence type="inferred from homology"/>
<gene>
    <name evidence="8" type="primary">cysC</name>
    <name evidence="8" type="ORF">OMP40_22875</name>
</gene>
<dbReference type="GO" id="GO:0019379">
    <property type="term" value="P:sulfate assimilation, phosphoadenylyl sulfate reduction by phosphoadenylyl-sulfate reductase (thioredoxin)"/>
    <property type="evidence" value="ECO:0007669"/>
    <property type="project" value="TreeGrafter"/>
</dbReference>
<reference evidence="8" key="1">
    <citation type="submission" date="2022-10" db="EMBL/GenBank/DDBJ databases">
        <title>Comparative genomic analysis of Cohnella hashimotonis sp. nov., isolated from the International Space Station.</title>
        <authorList>
            <person name="Simpson A."/>
            <person name="Venkateswaran K."/>
        </authorList>
    </citation>
    <scope>NUCLEOTIDE SEQUENCE</scope>
    <source>
        <strain evidence="8">DSM 28161</strain>
    </source>
</reference>
<name>A0A9X4KVE5_9BACL</name>
<dbReference type="GO" id="GO:0005524">
    <property type="term" value="F:ATP binding"/>
    <property type="evidence" value="ECO:0007669"/>
    <property type="project" value="UniProtKB-KW"/>
</dbReference>
<dbReference type="InterPro" id="IPR059117">
    <property type="entry name" value="APS_kinase_dom"/>
</dbReference>
<evidence type="ECO:0000259" key="7">
    <source>
        <dbReference type="SMART" id="SM00382"/>
    </source>
</evidence>
<sequence>MEKAFTMLLTGLSGAGKTTTALGLQERLKQVNKRVEILDGDIVRDEIGHLFGYSREERLKVSKILRFTAKLLNKNGISVIIAAISPYQEMRDNYRQMMSDYVETFVKCPLEVCVERDVKGLYQKALRGDVKHVVGVDEVFEIPRSPDIVIDTSEMSLEDGVEKIWIALKEKSYV</sequence>
<dbReference type="EC" id="2.7.1.25" evidence="2 6"/>
<evidence type="ECO:0000256" key="1">
    <source>
        <dbReference type="ARBA" id="ARBA00001823"/>
    </source>
</evidence>
<dbReference type="SMART" id="SM00382">
    <property type="entry name" value="AAA"/>
    <property type="match status" value="1"/>
</dbReference>
<evidence type="ECO:0000256" key="3">
    <source>
        <dbReference type="ARBA" id="ARBA00022679"/>
    </source>
</evidence>
<dbReference type="InterPro" id="IPR002891">
    <property type="entry name" value="APS"/>
</dbReference>
<dbReference type="Gene3D" id="3.40.50.300">
    <property type="entry name" value="P-loop containing nucleotide triphosphate hydrolases"/>
    <property type="match status" value="1"/>
</dbReference>
<evidence type="ECO:0000256" key="4">
    <source>
        <dbReference type="ARBA" id="ARBA00022741"/>
    </source>
</evidence>
<dbReference type="Proteomes" id="UP001153404">
    <property type="component" value="Unassembled WGS sequence"/>
</dbReference>
<evidence type="ECO:0000256" key="6">
    <source>
        <dbReference type="RuleBase" id="RU004347"/>
    </source>
</evidence>
<keyword evidence="3 6" id="KW-0808">Transferase</keyword>
<dbReference type="GO" id="GO:0005737">
    <property type="term" value="C:cytoplasm"/>
    <property type="evidence" value="ECO:0007669"/>
    <property type="project" value="TreeGrafter"/>
</dbReference>
<keyword evidence="6 8" id="KW-0418">Kinase</keyword>
<evidence type="ECO:0000313" key="8">
    <source>
        <dbReference type="EMBL" id="MDG0811896.1"/>
    </source>
</evidence>
<dbReference type="AlphaFoldDB" id="A0A9X4KVE5"/>
<dbReference type="EMBL" id="JAPDIA010000007">
    <property type="protein sequence ID" value="MDG0811896.1"/>
    <property type="molecule type" value="Genomic_DNA"/>
</dbReference>
<dbReference type="NCBIfam" id="TIGR00455">
    <property type="entry name" value="apsK"/>
    <property type="match status" value="1"/>
</dbReference>
<comment type="similarity">
    <text evidence="6">Belongs to the APS kinase family.</text>
</comment>
<dbReference type="CDD" id="cd02027">
    <property type="entry name" value="APSK"/>
    <property type="match status" value="1"/>
</dbReference>
<comment type="caution">
    <text evidence="8">The sequence shown here is derived from an EMBL/GenBank/DDBJ whole genome shotgun (WGS) entry which is preliminary data.</text>
</comment>
<dbReference type="PANTHER" id="PTHR42700:SF1">
    <property type="entry name" value="SULFATE ADENYLYLTRANSFERASE"/>
    <property type="match status" value="1"/>
</dbReference>
<keyword evidence="4 6" id="KW-0547">Nucleotide-binding</keyword>
<dbReference type="SUPFAM" id="SSF52540">
    <property type="entry name" value="P-loop containing nucleoside triphosphate hydrolases"/>
    <property type="match status" value="1"/>
</dbReference>
<dbReference type="PANTHER" id="PTHR42700">
    <property type="entry name" value="SULFATE ADENYLYLTRANSFERASE"/>
    <property type="match status" value="1"/>
</dbReference>
<feature type="domain" description="AAA+ ATPase" evidence="7">
    <location>
        <begin position="3"/>
        <end position="171"/>
    </location>
</feature>
<dbReference type="GO" id="GO:0004781">
    <property type="term" value="F:sulfate adenylyltransferase (ATP) activity"/>
    <property type="evidence" value="ECO:0007669"/>
    <property type="project" value="TreeGrafter"/>
</dbReference>
<organism evidence="8 9">
    <name type="scientific">Cohnella rhizosphaerae</name>
    <dbReference type="NCBI Taxonomy" id="1457232"/>
    <lineage>
        <taxon>Bacteria</taxon>
        <taxon>Bacillati</taxon>
        <taxon>Bacillota</taxon>
        <taxon>Bacilli</taxon>
        <taxon>Bacillales</taxon>
        <taxon>Paenibacillaceae</taxon>
        <taxon>Cohnella</taxon>
    </lineage>
</organism>
<dbReference type="InterPro" id="IPR050512">
    <property type="entry name" value="Sulf_AdTrans/APS_kinase"/>
</dbReference>
<dbReference type="GO" id="GO:0004020">
    <property type="term" value="F:adenylylsulfate kinase activity"/>
    <property type="evidence" value="ECO:0007669"/>
    <property type="project" value="UniProtKB-EC"/>
</dbReference>
<comment type="function">
    <text evidence="6">Catalyzes the synthesis of activated sulfate.</text>
</comment>
<keyword evidence="5 6" id="KW-0067">ATP-binding</keyword>
<dbReference type="InterPro" id="IPR027417">
    <property type="entry name" value="P-loop_NTPase"/>
</dbReference>
<dbReference type="Pfam" id="PF01583">
    <property type="entry name" value="APS_kinase"/>
    <property type="match status" value="1"/>
</dbReference>
<dbReference type="InterPro" id="IPR003593">
    <property type="entry name" value="AAA+_ATPase"/>
</dbReference>
<evidence type="ECO:0000256" key="2">
    <source>
        <dbReference type="ARBA" id="ARBA00012121"/>
    </source>
</evidence>
<comment type="catalytic activity">
    <reaction evidence="1 6">
        <text>adenosine 5'-phosphosulfate + ATP = 3'-phosphoadenylyl sulfate + ADP + H(+)</text>
        <dbReference type="Rhea" id="RHEA:24152"/>
        <dbReference type="ChEBI" id="CHEBI:15378"/>
        <dbReference type="ChEBI" id="CHEBI:30616"/>
        <dbReference type="ChEBI" id="CHEBI:58243"/>
        <dbReference type="ChEBI" id="CHEBI:58339"/>
        <dbReference type="ChEBI" id="CHEBI:456216"/>
        <dbReference type="EC" id="2.7.1.25"/>
    </reaction>
</comment>
<dbReference type="GO" id="GO:0010134">
    <property type="term" value="P:sulfate assimilation via adenylyl sulfate reduction"/>
    <property type="evidence" value="ECO:0007669"/>
    <property type="project" value="TreeGrafter"/>
</dbReference>
<comment type="pathway">
    <text evidence="6">Sulfur metabolism; hydrogen sulfide biosynthesis; sulfite from sulfate: step 2/3.</text>
</comment>
<accession>A0A9X4KVE5</accession>
<evidence type="ECO:0000256" key="5">
    <source>
        <dbReference type="ARBA" id="ARBA00022840"/>
    </source>
</evidence>